<dbReference type="PANTHER" id="PTHR36541">
    <property type="entry name" value="SUPEROXIDE REDUCTASE-RELATED"/>
    <property type="match status" value="1"/>
</dbReference>
<dbReference type="Proteomes" id="UP000036503">
    <property type="component" value="Unassembled WGS sequence"/>
</dbReference>
<dbReference type="EMBL" id="LEKT01000003">
    <property type="protein sequence ID" value="KMO87628.1"/>
    <property type="molecule type" value="Genomic_DNA"/>
</dbReference>
<evidence type="ECO:0000313" key="7">
    <source>
        <dbReference type="EMBL" id="KMO87628.1"/>
    </source>
</evidence>
<evidence type="ECO:0000256" key="3">
    <source>
        <dbReference type="ARBA" id="ARBA00022723"/>
    </source>
</evidence>
<dbReference type="SUPFAM" id="SSF49367">
    <property type="entry name" value="Superoxide reductase-like"/>
    <property type="match status" value="1"/>
</dbReference>
<evidence type="ECO:0000256" key="2">
    <source>
        <dbReference type="ARBA" id="ARBA00022448"/>
    </source>
</evidence>
<feature type="domain" description="Desulfoferrodoxin ferrous iron-binding" evidence="6">
    <location>
        <begin position="36"/>
        <end position="117"/>
    </location>
</feature>
<dbReference type="OrthoDB" id="9814936at2"/>
<evidence type="ECO:0000256" key="4">
    <source>
        <dbReference type="ARBA" id="ARBA00022982"/>
    </source>
</evidence>
<accession>A0A0J6WZE7</accession>
<dbReference type="Gene3D" id="2.60.40.730">
    <property type="entry name" value="SOR catalytic domain"/>
    <property type="match status" value="1"/>
</dbReference>
<keyword evidence="8" id="KW-1185">Reference proteome</keyword>
<dbReference type="NCBIfam" id="TIGR00332">
    <property type="entry name" value="neela_ferrous"/>
    <property type="match status" value="1"/>
</dbReference>
<sequence>MKEVKFYQLENSNIVAVVSGDVADLPGAKLLVPGSVDAAQEKHVPAVEKVGNVLKVQIGSVIHPMLENHYIQWIAVATDDTVEIRYLKPGDVPKAEFTVSGPGTVYEYCNLHGLWKTSF</sequence>
<proteinExistence type="inferred from homology"/>
<comment type="similarity">
    <text evidence="1">Belongs to the desulfoferrodoxin family.</text>
</comment>
<dbReference type="InterPro" id="IPR036073">
    <property type="entry name" value="Desulfoferrodoxin_Fe-bd_dom_sf"/>
</dbReference>
<organism evidence="7 8">
    <name type="scientific">Megasphaera cerevisiae DSM 20462</name>
    <dbReference type="NCBI Taxonomy" id="1122219"/>
    <lineage>
        <taxon>Bacteria</taxon>
        <taxon>Bacillati</taxon>
        <taxon>Bacillota</taxon>
        <taxon>Negativicutes</taxon>
        <taxon>Veillonellales</taxon>
        <taxon>Veillonellaceae</taxon>
        <taxon>Megasphaera</taxon>
    </lineage>
</organism>
<dbReference type="AlphaFoldDB" id="A0A0J6WZE7"/>
<protein>
    <submittedName>
        <fullName evidence="7">Desulfoferrodoxin</fullName>
    </submittedName>
</protein>
<evidence type="ECO:0000256" key="1">
    <source>
        <dbReference type="ARBA" id="ARBA00005941"/>
    </source>
</evidence>
<dbReference type="Pfam" id="PF01880">
    <property type="entry name" value="Desulfoferrodox"/>
    <property type="match status" value="1"/>
</dbReference>
<dbReference type="GO" id="GO:0016491">
    <property type="term" value="F:oxidoreductase activity"/>
    <property type="evidence" value="ECO:0007669"/>
    <property type="project" value="InterPro"/>
</dbReference>
<evidence type="ECO:0000256" key="5">
    <source>
        <dbReference type="ARBA" id="ARBA00023004"/>
    </source>
</evidence>
<keyword evidence="2" id="KW-0813">Transport</keyword>
<keyword evidence="4" id="KW-0249">Electron transport</keyword>
<dbReference type="RefSeq" id="WP_048513082.1">
    <property type="nucleotide sequence ID" value="NZ_FUXD01000010.1"/>
</dbReference>
<dbReference type="STRING" id="39029.BSR42_01040"/>
<keyword evidence="3" id="KW-0479">Metal-binding</keyword>
<dbReference type="GO" id="GO:0005506">
    <property type="term" value="F:iron ion binding"/>
    <property type="evidence" value="ECO:0007669"/>
    <property type="project" value="InterPro"/>
</dbReference>
<reference evidence="7 8" key="1">
    <citation type="submission" date="2015-06" db="EMBL/GenBank/DDBJ databases">
        <title>Draft genome sequence of beer spoilage bacterium Megasphaera cerevisiae type strain 20462.</title>
        <authorList>
            <person name="Kutumbaka K."/>
            <person name="Pasmowitz J."/>
            <person name="Mategko J."/>
            <person name="Reyes D."/>
            <person name="Friedrich A."/>
            <person name="Han S."/>
            <person name="Martens-Habbena W."/>
            <person name="Neal-McKinney J."/>
            <person name="Janagama H.K."/>
            <person name="Nadala C."/>
            <person name="Samadpour M."/>
        </authorList>
    </citation>
    <scope>NUCLEOTIDE SEQUENCE [LARGE SCALE GENOMIC DNA]</scope>
    <source>
        <strain evidence="7 8">DSM 20462</strain>
    </source>
</reference>
<comment type="caution">
    <text evidence="7">The sequence shown here is derived from an EMBL/GenBank/DDBJ whole genome shotgun (WGS) entry which is preliminary data.</text>
</comment>
<dbReference type="InterPro" id="IPR002742">
    <property type="entry name" value="Desulfoferrodoxin_Fe-bd_dom"/>
</dbReference>
<name>A0A0J6WZE7_9FIRM</name>
<dbReference type="InterPro" id="IPR051233">
    <property type="entry name" value="Desulfoferrodoxin_SOR"/>
</dbReference>
<evidence type="ECO:0000259" key="6">
    <source>
        <dbReference type="Pfam" id="PF01880"/>
    </source>
</evidence>
<evidence type="ECO:0000313" key="8">
    <source>
        <dbReference type="Proteomes" id="UP000036503"/>
    </source>
</evidence>
<dbReference type="PATRIC" id="fig|1122219.3.peg.1134"/>
<keyword evidence="5" id="KW-0408">Iron</keyword>
<gene>
    <name evidence="7" type="ORF">AB840_01650</name>
</gene>
<dbReference type="PANTHER" id="PTHR36541:SF1">
    <property type="entry name" value="SUPEROXIDE REDUCTASE-RELATED"/>
    <property type="match status" value="1"/>
</dbReference>
<dbReference type="InParanoid" id="A0A0J6WZE7"/>